<accession>A0ABW3IBH4</accession>
<evidence type="ECO:0000256" key="2">
    <source>
        <dbReference type="SAM" id="SignalP"/>
    </source>
</evidence>
<feature type="chain" id="PRO_5045339453" evidence="2">
    <location>
        <begin position="23"/>
        <end position="616"/>
    </location>
</feature>
<dbReference type="NCBIfam" id="TIGR04183">
    <property type="entry name" value="Por_Secre_tail"/>
    <property type="match status" value="1"/>
</dbReference>
<dbReference type="EMBL" id="JBHTJP010000032">
    <property type="protein sequence ID" value="MFD0975464.1"/>
    <property type="molecule type" value="Genomic_DNA"/>
</dbReference>
<dbReference type="InterPro" id="IPR026444">
    <property type="entry name" value="Secre_tail"/>
</dbReference>
<dbReference type="RefSeq" id="WP_380736482.1">
    <property type="nucleotide sequence ID" value="NZ_JBHTJP010000032.1"/>
</dbReference>
<reference evidence="5" key="1">
    <citation type="journal article" date="2019" name="Int. J. Syst. Evol. Microbiol.">
        <title>The Global Catalogue of Microorganisms (GCM) 10K type strain sequencing project: providing services to taxonomists for standard genome sequencing and annotation.</title>
        <authorList>
            <consortium name="The Broad Institute Genomics Platform"/>
            <consortium name="The Broad Institute Genome Sequencing Center for Infectious Disease"/>
            <person name="Wu L."/>
            <person name="Ma J."/>
        </authorList>
    </citation>
    <scope>NUCLEOTIDE SEQUENCE [LARGE SCALE GENOMIC DNA]</scope>
    <source>
        <strain evidence="5">CCUG 60898</strain>
    </source>
</reference>
<dbReference type="Pfam" id="PF18962">
    <property type="entry name" value="Por_Secre_tail"/>
    <property type="match status" value="1"/>
</dbReference>
<keyword evidence="5" id="KW-1185">Reference proteome</keyword>
<evidence type="ECO:0000256" key="1">
    <source>
        <dbReference type="ARBA" id="ARBA00022729"/>
    </source>
</evidence>
<sequence length="616" mass="68718">MKRIYSLTALLFVSITSFSQLSVGPSIKNNTDHYIFAKETVLYVAEDIHLNKNIQPATEANIYLRNGAQLIQGKNQKSANTGNGLISVFQTGTSNAYDYDYWAAPVGNSVGKNGLFGITMLYAAKTETYSSPAANTGSLNGTSNPLSISNRWIYTFTGFDYLGWHYMGSATQIPAGYGFSMKGVDGTDLTLVDSQPNNQGNAQRYDFRGRPNSGLIEIQIDPDEIALVGNPYPSSLYLSLFLMENSGEGTLNTGCYGTINRKSTTTGIAYFWDSVENGSSHYLEDYIGGYGAFSPIDPCTSGIYEPPIFKSYGTKDRSTGEKGKDQDRRFLPIGQGFMVQGANGGVVEFKNSHRIFRNDKSTNGLKMAEKASSFEPTVIPKVKLEVIINDEYVRGLSLGFWPTATSEIDIGMDAMAYDRAHADIGWLQNEDLYVIDVRPFKETDEIPLAVIVEDHKATYNITLSGWDNFELNNIYILDSEKNTYHSIKYQSFEIVLEPGNYNGRFHLTFNQKMADIDLPIALVPEVEEKHTEFSIFQNNYLGELEIMSTDQASVRSVGIFDLQGKRIFFRSNFGNRRSVSINTQNFSNAVYIVKVTDSNNSVIRKKVMILNTRRHL</sequence>
<evidence type="ECO:0000313" key="5">
    <source>
        <dbReference type="Proteomes" id="UP001597100"/>
    </source>
</evidence>
<dbReference type="Proteomes" id="UP001597100">
    <property type="component" value="Unassembled WGS sequence"/>
</dbReference>
<comment type="caution">
    <text evidence="4">The sequence shown here is derived from an EMBL/GenBank/DDBJ whole genome shotgun (WGS) entry which is preliminary data.</text>
</comment>
<evidence type="ECO:0000313" key="4">
    <source>
        <dbReference type="EMBL" id="MFD0975464.1"/>
    </source>
</evidence>
<organism evidence="4 5">
    <name type="scientific">Salinimicrobium gaetbulicola</name>
    <dbReference type="NCBI Taxonomy" id="999702"/>
    <lineage>
        <taxon>Bacteria</taxon>
        <taxon>Pseudomonadati</taxon>
        <taxon>Bacteroidota</taxon>
        <taxon>Flavobacteriia</taxon>
        <taxon>Flavobacteriales</taxon>
        <taxon>Flavobacteriaceae</taxon>
        <taxon>Salinimicrobium</taxon>
    </lineage>
</organism>
<feature type="domain" description="Secretion system C-terminal sorting" evidence="3">
    <location>
        <begin position="543"/>
        <end position="609"/>
    </location>
</feature>
<proteinExistence type="predicted"/>
<protein>
    <submittedName>
        <fullName evidence="4">T9SS type A sorting domain-containing protein</fullName>
    </submittedName>
</protein>
<keyword evidence="1 2" id="KW-0732">Signal</keyword>
<feature type="signal peptide" evidence="2">
    <location>
        <begin position="1"/>
        <end position="22"/>
    </location>
</feature>
<gene>
    <name evidence="4" type="ORF">ACFQ1G_01555</name>
</gene>
<name>A0ABW3IBH4_9FLAO</name>
<evidence type="ECO:0000259" key="3">
    <source>
        <dbReference type="Pfam" id="PF18962"/>
    </source>
</evidence>